<feature type="domain" description="Beta-glucuronidase C-terminal" evidence="1">
    <location>
        <begin position="395"/>
        <end position="513"/>
    </location>
</feature>
<dbReference type="InterPro" id="IPR017853">
    <property type="entry name" value="GH"/>
</dbReference>
<sequence length="516" mass="56089">MSRIRSNASITLSQAVPGTAGVPVLHPFVSFSIEFAFFPDYAGNRSHPNLFSNQLLDNLAGLQGAKPCIRVGGNTQDYALFDKDLDTALNATYITSIATDYPLILSFGPSFFESYSTWPGTKFIHGFNLAKNSSADLEVLIESVPYACQALEGGKLAYWELGNEPDLYKTSAQGIVRPADWTEQDYVDEWVNKTTAIKKKMVETCPDFADSEYIAPSFAGVSNSLNPVVTWEKGLDRKRNIALNSEHNYIGGATQPGVTLQNTLMNHSMTVQSVAQQVNVSRILSAENLTTDIPYILGETNSLYNEGASGLSNSFGAALWGVDFNLYCASQSIRRSHMHQGSNYRYISWQPVGTNRTTIGTKAPYYGNAMVAAMLHGGEDVRIANLPLDADTEAAYAAYVDGSLVRVAVINMVEFNYTSTDSTVGAVESRPSAKYVFQLPSSQSAPSGSISVQRLMANGSDTITGITWDGWSYNYELEQGKPVRLQNVTTGEAIPVGNDGTVEIEIPYSSAAILNF</sequence>
<name>A0A319D1H6_9EURO</name>
<keyword evidence="3" id="KW-1185">Reference proteome</keyword>
<dbReference type="SUPFAM" id="SSF51445">
    <property type="entry name" value="(Trans)glycosidases"/>
    <property type="match status" value="1"/>
</dbReference>
<dbReference type="AlphaFoldDB" id="A0A319D1H6"/>
<organism evidence="2 3">
    <name type="scientific">Aspergillus ellipticus CBS 707.79</name>
    <dbReference type="NCBI Taxonomy" id="1448320"/>
    <lineage>
        <taxon>Eukaryota</taxon>
        <taxon>Fungi</taxon>
        <taxon>Dikarya</taxon>
        <taxon>Ascomycota</taxon>
        <taxon>Pezizomycotina</taxon>
        <taxon>Eurotiomycetes</taxon>
        <taxon>Eurotiomycetidae</taxon>
        <taxon>Eurotiales</taxon>
        <taxon>Aspergillaceae</taxon>
        <taxon>Aspergillus</taxon>
        <taxon>Aspergillus subgen. Circumdati</taxon>
    </lineage>
</organism>
<dbReference type="EMBL" id="KZ825965">
    <property type="protein sequence ID" value="PYH90881.1"/>
    <property type="molecule type" value="Genomic_DNA"/>
</dbReference>
<evidence type="ECO:0000313" key="2">
    <source>
        <dbReference type="EMBL" id="PYH90881.1"/>
    </source>
</evidence>
<accession>A0A319D1H6</accession>
<dbReference type="InterPro" id="IPR052974">
    <property type="entry name" value="GH79_Enzymes"/>
</dbReference>
<evidence type="ECO:0000313" key="3">
    <source>
        <dbReference type="Proteomes" id="UP000247810"/>
    </source>
</evidence>
<dbReference type="Pfam" id="PF16862">
    <property type="entry name" value="Glyco_hydro_79C"/>
    <property type="match status" value="1"/>
</dbReference>
<dbReference type="InterPro" id="IPR031728">
    <property type="entry name" value="GlcAase_C"/>
</dbReference>
<dbReference type="PANTHER" id="PTHR36183:SF2">
    <property type="entry name" value="BETA-GLUCURONIDASE C-TERMINAL DOMAIN-CONTAINING PROTEIN"/>
    <property type="match status" value="1"/>
</dbReference>
<proteinExistence type="predicted"/>
<dbReference type="VEuPathDB" id="FungiDB:BO71DRAFT_421969"/>
<dbReference type="Proteomes" id="UP000247810">
    <property type="component" value="Unassembled WGS sequence"/>
</dbReference>
<dbReference type="PANTHER" id="PTHR36183">
    <property type="entry name" value="BETA-GLUCURONIDASE"/>
    <property type="match status" value="1"/>
</dbReference>
<dbReference type="OrthoDB" id="2831684at2759"/>
<reference evidence="2 3" key="1">
    <citation type="submission" date="2018-02" db="EMBL/GenBank/DDBJ databases">
        <title>The genomes of Aspergillus section Nigri reveals drivers in fungal speciation.</title>
        <authorList>
            <consortium name="DOE Joint Genome Institute"/>
            <person name="Vesth T.C."/>
            <person name="Nybo J."/>
            <person name="Theobald S."/>
            <person name="Brandl J."/>
            <person name="Frisvad J.C."/>
            <person name="Nielsen K.F."/>
            <person name="Lyhne E.K."/>
            <person name="Kogle M.E."/>
            <person name="Kuo A."/>
            <person name="Riley R."/>
            <person name="Clum A."/>
            <person name="Nolan M."/>
            <person name="Lipzen A."/>
            <person name="Salamov A."/>
            <person name="Henrissat B."/>
            <person name="Wiebenga A."/>
            <person name="De vries R.P."/>
            <person name="Grigoriev I.V."/>
            <person name="Mortensen U.H."/>
            <person name="Andersen M.R."/>
            <person name="Baker S.E."/>
        </authorList>
    </citation>
    <scope>NUCLEOTIDE SEQUENCE [LARGE SCALE GENOMIC DNA]</scope>
    <source>
        <strain evidence="2 3">CBS 707.79</strain>
    </source>
</reference>
<evidence type="ECO:0000259" key="1">
    <source>
        <dbReference type="Pfam" id="PF16862"/>
    </source>
</evidence>
<dbReference type="Gene3D" id="3.20.20.80">
    <property type="entry name" value="Glycosidases"/>
    <property type="match status" value="1"/>
</dbReference>
<protein>
    <recommendedName>
        <fullName evidence="1">Beta-glucuronidase C-terminal domain-containing protein</fullName>
    </recommendedName>
</protein>
<gene>
    <name evidence="2" type="ORF">BO71DRAFT_421969</name>
</gene>